<evidence type="ECO:0000256" key="5">
    <source>
        <dbReference type="ARBA" id="ARBA00023203"/>
    </source>
</evidence>
<dbReference type="SMART" id="SM00139">
    <property type="entry name" value="MyTH4"/>
    <property type="match status" value="1"/>
</dbReference>
<dbReference type="PRINTS" id="PR00193">
    <property type="entry name" value="MYOSINHEAVY"/>
</dbReference>
<dbReference type="CDD" id="cd00124">
    <property type="entry name" value="MYSc"/>
    <property type="match status" value="1"/>
</dbReference>
<dbReference type="Gene3D" id="1.25.40.530">
    <property type="entry name" value="MyTH4 domain"/>
    <property type="match status" value="1"/>
</dbReference>
<dbReference type="SUPFAM" id="SSF51045">
    <property type="entry name" value="WW domain"/>
    <property type="match status" value="1"/>
</dbReference>
<dbReference type="CDD" id="cd00201">
    <property type="entry name" value="WW"/>
    <property type="match status" value="1"/>
</dbReference>
<dbReference type="Gene3D" id="2.20.70.10">
    <property type="match status" value="1"/>
</dbReference>
<dbReference type="InterPro" id="IPR001609">
    <property type="entry name" value="Myosin_head_motor_dom-like"/>
</dbReference>
<dbReference type="EMBL" id="CAXAMM010043249">
    <property type="protein sequence ID" value="CAK9109242.1"/>
    <property type="molecule type" value="Genomic_DNA"/>
</dbReference>
<dbReference type="Gene3D" id="3.40.850.10">
    <property type="entry name" value="Kinesin motor domain"/>
    <property type="match status" value="1"/>
</dbReference>
<dbReference type="Gene3D" id="1.20.5.4820">
    <property type="match status" value="1"/>
</dbReference>
<gene>
    <name evidence="10" type="ORF">SCF082_LOCUS50768</name>
</gene>
<evidence type="ECO:0000256" key="6">
    <source>
        <dbReference type="PROSITE-ProRule" id="PRU00782"/>
    </source>
</evidence>
<evidence type="ECO:0000256" key="4">
    <source>
        <dbReference type="ARBA" id="ARBA00023175"/>
    </source>
</evidence>
<dbReference type="PROSITE" id="PS50020">
    <property type="entry name" value="WW_DOMAIN_2"/>
    <property type="match status" value="1"/>
</dbReference>
<dbReference type="Gene3D" id="1.20.58.530">
    <property type="match status" value="1"/>
</dbReference>
<reference evidence="10 11" key="1">
    <citation type="submission" date="2024-02" db="EMBL/GenBank/DDBJ databases">
        <authorList>
            <person name="Chen Y."/>
            <person name="Shah S."/>
            <person name="Dougan E. K."/>
            <person name="Thang M."/>
            <person name="Chan C."/>
        </authorList>
    </citation>
    <scope>NUCLEOTIDE SEQUENCE [LARGE SCALE GENOMIC DNA]</scope>
</reference>
<dbReference type="PROSITE" id="PS51456">
    <property type="entry name" value="MYOSIN_MOTOR"/>
    <property type="match status" value="1"/>
</dbReference>
<proteinExistence type="inferred from homology"/>
<keyword evidence="2 6" id="KW-0067">ATP-binding</keyword>
<dbReference type="Pfam" id="PF00063">
    <property type="entry name" value="Myosin_head"/>
    <property type="match status" value="1"/>
</dbReference>
<evidence type="ECO:0000313" key="10">
    <source>
        <dbReference type="EMBL" id="CAK9109242.1"/>
    </source>
</evidence>
<feature type="binding site" evidence="6">
    <location>
        <begin position="245"/>
        <end position="252"/>
    </location>
    <ligand>
        <name>ATP</name>
        <dbReference type="ChEBI" id="CHEBI:30616"/>
    </ligand>
</feature>
<dbReference type="InterPro" id="IPR038185">
    <property type="entry name" value="MyTH4_dom_sf"/>
</dbReference>
<keyword evidence="5 6" id="KW-0009">Actin-binding</keyword>
<evidence type="ECO:0000259" key="7">
    <source>
        <dbReference type="PROSITE" id="PS50020"/>
    </source>
</evidence>
<keyword evidence="3 6" id="KW-0518">Myosin</keyword>
<dbReference type="SMART" id="SM00242">
    <property type="entry name" value="MYSc"/>
    <property type="match status" value="1"/>
</dbReference>
<dbReference type="InterPro" id="IPR001202">
    <property type="entry name" value="WW_dom"/>
</dbReference>
<organism evidence="10 11">
    <name type="scientific">Durusdinium trenchii</name>
    <dbReference type="NCBI Taxonomy" id="1381693"/>
    <lineage>
        <taxon>Eukaryota</taxon>
        <taxon>Sar</taxon>
        <taxon>Alveolata</taxon>
        <taxon>Dinophyceae</taxon>
        <taxon>Suessiales</taxon>
        <taxon>Symbiodiniaceae</taxon>
        <taxon>Durusdinium</taxon>
    </lineage>
</organism>
<dbReference type="Proteomes" id="UP001642464">
    <property type="component" value="Unassembled WGS sequence"/>
</dbReference>
<protein>
    <submittedName>
        <fullName evidence="10">High molecular weight form of myosin-1 (High molecular weight form of myosin I) (HMWMI)</fullName>
    </submittedName>
</protein>
<keyword evidence="11" id="KW-1185">Reference proteome</keyword>
<dbReference type="SMART" id="SM00456">
    <property type="entry name" value="WW"/>
    <property type="match status" value="1"/>
</dbReference>
<dbReference type="PANTHER" id="PTHR13140">
    <property type="entry name" value="MYOSIN"/>
    <property type="match status" value="1"/>
</dbReference>
<dbReference type="InterPro" id="IPR000857">
    <property type="entry name" value="MyTH4_dom"/>
</dbReference>
<feature type="domain" description="MyTH4" evidence="8">
    <location>
        <begin position="3398"/>
        <end position="3547"/>
    </location>
</feature>
<evidence type="ECO:0000256" key="3">
    <source>
        <dbReference type="ARBA" id="ARBA00023123"/>
    </source>
</evidence>
<accession>A0ABP0SA36</accession>
<feature type="domain" description="Myosin motor" evidence="9">
    <location>
        <begin position="150"/>
        <end position="853"/>
    </location>
</feature>
<comment type="caution">
    <text evidence="10">The sequence shown here is derived from an EMBL/GenBank/DDBJ whole genome shotgun (WGS) entry which is preliminary data.</text>
</comment>
<dbReference type="InterPro" id="IPR036020">
    <property type="entry name" value="WW_dom_sf"/>
</dbReference>
<dbReference type="Gene3D" id="1.20.120.720">
    <property type="entry name" value="Myosin VI head, motor domain, U50 subdomain"/>
    <property type="match status" value="1"/>
</dbReference>
<dbReference type="PANTHER" id="PTHR13140:SF706">
    <property type="entry name" value="DILUTE CLASS UNCONVENTIONAL MYOSIN, ISOFORM C"/>
    <property type="match status" value="1"/>
</dbReference>
<comment type="similarity">
    <text evidence="6">Belongs to the TRAFAC class myosin-kinesin ATPase superfamily. Myosin family.</text>
</comment>
<evidence type="ECO:0000256" key="1">
    <source>
        <dbReference type="ARBA" id="ARBA00022741"/>
    </source>
</evidence>
<feature type="domain" description="WW" evidence="7">
    <location>
        <begin position="47"/>
        <end position="80"/>
    </location>
</feature>
<sequence>MDAAAAAAAAAEEEKKVQRRIRRGSMSLSRGSQRMLLGQNGNAYRKADVEDAWTEHQTGDGATYYFNKASKKTTWDTPTDYAMQQSRKRCGVQSLASRGKWFWIRDEVFCFAPGLDLGNEQFETLDGRKVTGGKELGMSAEITNIDTINRDMDDMVRMDVINQASVLHNLRLRVERDEYFTNVGTILVSINPFKWLDHLYSADQFMLYRTRSPGEDAPPHFFEISDNAFRGLRDDMQSQSIIISGESGAGKTEATKKCLQYIADIAGSNFGLEDKLLATNPILEAFGNAKTVRNGNSSRFGKWTAVQFDGENRISGGRIVNYLLEKSRVAIQMPGERNFHIFYQLIKGASDEQRNKLHLPKTAGSIRYLTSGGSTEVGNMDDSECFQETQEAFAELEFSADEVSEVLRVVSGVMWLGNIAFETRQAGSADDPCVLQGGPENDQALRNVCELLGFDRENLVANVMNRIRTMGGQVIRTPLTVQASQESCSSLAREVYGRLFDWLVRRVNAVLALQGTAQQRIVGVLDIFGFEIFEKNSFEQLCINFTNEKLQQHFNDHTFKTEQDVYEAEGISFDPPAFNDNVDVLELLEEKPRGVLVLLDEECVLPRGSDASFASKITKFHQGVHRRFTAGPKLKATSRNAFAIEHYAGLVIYDPEGFMDKNKDDLRENLIQLAESSHNALLKGELFAPGVDARAEGAAEDGTVSTVYSRRHKTQAGYFRKQLDELMAALKATSPHYIRCIKPNGEKSPDRFDPFLCIEQLRYSGIFEAIEIRKQGFPFRRSHEVFYQRYRVAVGDPSSLPSHALDSKSRCTKLLELLVAGDSGREHLSECRMGKSMVLYRAPEHVTLEALREAARRKAGLVVTRVCRGHRARQRVAEFLVVREELVAAMKTREIDEIEVALKHASAAVQPPFSLYKETSEARELLALIQRELEICRGIEELDKLLETKSKKKSAAEHYEAIEDVLEQCGKHDIARLYPHFAPVLAKFESCIANVRNLIQAKRSLRETTQAGVQVALVESIQRAEKLSEEHGDFCVTELASAKDMLERAVQEAAVVDALLSSIQRGGPRGSVGALDLSRLDAEAPEEAVVKAKGAKVNLTPRAQGLIAFAELLATLRTAMSLKDWDTIEGVLAKMDVMEEDGDLERYEIPTKEMQLCKDELSCFTIVSELAASVRHGAVSGIPGKLDTSEASVEHLRADLEDARCLESPAPIAQTIIEASDRHLHLREAVLASEWDRVTDLVSVEAKAVKALERDHDVFGLVYAEAVQEELRLISQESLCRELVDRSLDAVVTRSLSGSAGDVATADDACKDLNAVLAWATEQFGGQPPPSSEAKSLLDVVKFTKRVREAFRPRATEADVLELEADLTEILAKSESMRLPQTLVAELGLARRDVAERRAVAVLEKCVLAQGQVSGKVGHLKMAAVSAEPLRAGLKKAREIFDDGGLANSEPESARGNKVLAAVQDLAKLRDALVDDNWDAVEDTLQACGPNLFAAVTDDEVTLVQEELNNRTIISELTRALESGRAVGTVGELDLDVVEVSSLEADIVDANELGCKTKEAKALLENANMVLVLRKALVEQDWDALEKEFVGVVRFKHVLPVAEEEVSCVQKELNNHKILHGLTHALQTGAASGSLDDLRVDTVSFFVLDDALALAQNLKCESKSAVAMYSACKVIRAGRAAMSEGRFLQLGPLVEDAERQGLLRVENHDESFDEAKHALVSPAHAELELMRAKFEDETMKEDLSKALREGSAGGRIGAFDATSVKLGDLLKLSAKYSLVEPRTQRARQLLTSADVISTLREALMAGPDWHEVEEIVEKRCRSDKMVAEHGFELVEEVFEEVQFVSDELEHRKLVHQLTTALQSGCVKGAIGSLDVEGLSIDELNATLDSVKRVDRKTPLANRLYDTAQAVRDVRACVLSIVKSDGSLSSKEAEAKWLGAVQASLDKAHAINVADVSKEEVKLVQDHVDDLKIVRELCSALQHGAVQGKLGARDAKSCETERLKLALSCAHTLVCKTERAKKLDKTAKVVYELRVALLETDGWDGLVLPLEKTLGVSISGGTPSSTFSGLSSEGFLELESLVDECRERMVHKRLEAVISRGGVEGEPGRPDVSNLETTELAEAVAFAGRASGRLSSQTKDMASLARSLLGLREAFEHGGLDEDDIERMGAVLAGLPSHELVGSFTVPAGPQREILLAHDHVNNFRIITVLEQAMRDGGGGTPVDLDAVDGGVLSSALKVVEGSLGGPKSDEALELVTGAKILLELRTALQDREFGALRGILGKAIACSGLMRVREAEEQVYCARSLQINFETVEQLESASAEGSILVAGDDLGAVRSATLKEAVRQAREQVGGDFDASVLHLLELCEMLVELRTGFHATKQDSWGAVEPVLVKHANFVALSETQSKDWDGEQVQAVLQVCGKIDAEFAAVQVLFEDRTVKHLLLEAISEGHLAGKVGDISTSMLQVSGVARAVEAAERAQQLSPGTRAVLHDARVLLAIRRAVMEDDWQRVYESTRAYKHSSGTAQFASEHAKSFSAEVDLAWEESNRRVVVDELVFALTHNGVEGVPGDVRTNHVSVGLLNKAVSHALEIGTKTEDAQALLLAAHAVRQIRSGILADREEGGGGGHLDCAQVREALRTVEEEGMDAFPVVAHRELELIIFELENQRSTRVLSAALSRENGEDESDAGEDSQVAGIEALNRAISSTQEKRCHTTFTKAMFKLAFVMRDLRTAMLESNLGRASDSVRYLGELRSRVSLDDEDAEGSGVSTRSEQSRDWRAALSLVDAEVEIARDEIENAVTVARLRDAMVQGQAPGKFGYLRTERMSVAMLDEALAYAMEVGCKTEEATALFKTGRLLRQLRAALMDVDFVTASVVLCEAYNYAVSLGDAEPISRGPTYHRLPVSGNEFELLYHEVENKLVCRALKGALQSGSVNGRVGAVSITYSNVQFLERAMAKAEELGKPTDETQILVHSCKAVVKLRRLLLESTPRWAVAQEIVTSAIANAPECIMSEDDQHGSNSAGENGAILAVVPPNQRRGGDRLSEREYKSLNLLWCHPDARDEVVLLLDEIQHREAVDMVTLALAEGNAKFLGGFVDVSTVKTGALQGALATAKSVVARTDELASLQVSGMIVLRCREALLDGSWQDLEDILRESAQVRVHEAAVDEVNLLRREVHLHGVIKGVLVSLQQATSDRDVDALENALREAETLRLGSSPDLHVLERVNKARQLLDRLQLVDERLQQSVKRSDLRGLEATLEEAERLRYSPKAIPIASDLRNRLKEMFEDADVAIEHVDAAMMRTLLERAKREHVRLPREEEMRQLLSLPPSQLERMRLNAAVERDDEETTVAVTMDIKTRFFEQEAKREQHRLEYFAGLRSPAEFAAHTGVVSPGLEAGMLSHSSTPIPMSLTKLPSAPASSLAIKLFRALLGYMGDRPYSYPASLAQEILQVGLSVVEVRDEVLLQLVKQLNDNPSLKSRQRGWLLLTLVLRTFPPSEALENFFELWLRRKAVELRGKNNWAKAALLQMHRIVFRGPADTIPSLDEVHQLLQTNATRNHTGESF</sequence>
<dbReference type="InterPro" id="IPR027417">
    <property type="entry name" value="P-loop_NTPase"/>
</dbReference>
<dbReference type="PROSITE" id="PS50096">
    <property type="entry name" value="IQ"/>
    <property type="match status" value="1"/>
</dbReference>
<evidence type="ECO:0000313" key="11">
    <source>
        <dbReference type="Proteomes" id="UP001642464"/>
    </source>
</evidence>
<feature type="region of interest" description="Actin-binding" evidence="6">
    <location>
        <begin position="723"/>
        <end position="745"/>
    </location>
</feature>
<dbReference type="Pfam" id="PF00784">
    <property type="entry name" value="MyTH4"/>
    <property type="match status" value="1"/>
</dbReference>
<evidence type="ECO:0000259" key="9">
    <source>
        <dbReference type="PROSITE" id="PS51456"/>
    </source>
</evidence>
<dbReference type="PROSITE" id="PS01159">
    <property type="entry name" value="WW_DOMAIN_1"/>
    <property type="match status" value="1"/>
</dbReference>
<dbReference type="Gene3D" id="1.10.10.820">
    <property type="match status" value="1"/>
</dbReference>
<name>A0ABP0SA36_9DINO</name>
<dbReference type="InterPro" id="IPR036961">
    <property type="entry name" value="Kinesin_motor_dom_sf"/>
</dbReference>
<keyword evidence="1 6" id="KW-0547">Nucleotide-binding</keyword>
<evidence type="ECO:0000256" key="2">
    <source>
        <dbReference type="ARBA" id="ARBA00022840"/>
    </source>
</evidence>
<dbReference type="PROSITE" id="PS51016">
    <property type="entry name" value="MYTH4"/>
    <property type="match status" value="1"/>
</dbReference>
<evidence type="ECO:0000259" key="8">
    <source>
        <dbReference type="PROSITE" id="PS51016"/>
    </source>
</evidence>
<keyword evidence="4 6" id="KW-0505">Motor protein</keyword>
<dbReference type="SUPFAM" id="SSF52540">
    <property type="entry name" value="P-loop containing nucleoside triphosphate hydrolases"/>
    <property type="match status" value="1"/>
</dbReference>